<dbReference type="EMBL" id="JASKHM010000021">
    <property type="protein sequence ID" value="MEQ4486411.1"/>
    <property type="molecule type" value="Genomic_DNA"/>
</dbReference>
<evidence type="ECO:0000313" key="2">
    <source>
        <dbReference type="Proteomes" id="UP001493487"/>
    </source>
</evidence>
<comment type="caution">
    <text evidence="1">The sequence shown here is derived from an EMBL/GenBank/DDBJ whole genome shotgun (WGS) entry which is preliminary data.</text>
</comment>
<evidence type="ECO:0000313" key="1">
    <source>
        <dbReference type="EMBL" id="MEQ4486411.1"/>
    </source>
</evidence>
<dbReference type="InterPro" id="IPR011231">
    <property type="entry name" value="Phage_VT1-Sakai_H0018"/>
</dbReference>
<sequence length="130" mass="13715">MRDGPYVPSTKYSVGDNKISDGKAVEVTVPQNTTLKAGDLTLLDGFFGVVPVNVTTGAGETASIALQIGQFEYSTDQITVAQAFAKGTKVYWDATNKVLIETASTNRLAGIVTTTKNGSNVIDFLLGPQI</sequence>
<dbReference type="Pfam" id="PF09956">
    <property type="entry name" value="Phage_cement_2"/>
    <property type="match status" value="1"/>
</dbReference>
<dbReference type="RefSeq" id="WP_232189500.1">
    <property type="nucleotide sequence ID" value="NZ_JAIOAP010000020.1"/>
</dbReference>
<accession>A0ABV1L2D1</accession>
<protein>
    <submittedName>
        <fullName evidence="1">DUF2190 family protein</fullName>
    </submittedName>
</protein>
<dbReference type="Proteomes" id="UP001493487">
    <property type="component" value="Unassembled WGS sequence"/>
</dbReference>
<keyword evidence="2" id="KW-1185">Reference proteome</keyword>
<organism evidence="1 2">
    <name type="scientific">Cohnella silvisoli</name>
    <dbReference type="NCBI Taxonomy" id="2873699"/>
    <lineage>
        <taxon>Bacteria</taxon>
        <taxon>Bacillati</taxon>
        <taxon>Bacillota</taxon>
        <taxon>Bacilli</taxon>
        <taxon>Bacillales</taxon>
        <taxon>Paenibacillaceae</taxon>
        <taxon>Cohnella</taxon>
    </lineage>
</organism>
<name>A0ABV1L2D1_9BACL</name>
<proteinExistence type="predicted"/>
<reference evidence="1 2" key="1">
    <citation type="journal article" date="2023" name="Genome Announc.">
        <title>Pan-Genome Analyses of the Genus Cohnella and Proposal of the Novel Species Cohnella silvisoli sp. nov., Isolated from Forest Soil.</title>
        <authorList>
            <person name="Wang C."/>
            <person name="Mao L."/>
            <person name="Bao G."/>
            <person name="Zhu H."/>
        </authorList>
    </citation>
    <scope>NUCLEOTIDE SEQUENCE [LARGE SCALE GENOMIC DNA]</scope>
    <source>
        <strain evidence="1 2">NL03-T5-1</strain>
    </source>
</reference>
<gene>
    <name evidence="1" type="ORF">QJS35_28970</name>
</gene>